<evidence type="ECO:0000313" key="1">
    <source>
        <dbReference type="EMBL" id="PHI06574.1"/>
    </source>
</evidence>
<gene>
    <name evidence="1" type="ORF">CBG54_05785</name>
</gene>
<organism evidence="1 2">
    <name type="scientific">Fusobacterium nucleatum subsp. polymorphum</name>
    <name type="common">Fusobacterium polymorphum</name>
    <dbReference type="NCBI Taxonomy" id="76857"/>
    <lineage>
        <taxon>Bacteria</taxon>
        <taxon>Fusobacteriati</taxon>
        <taxon>Fusobacteriota</taxon>
        <taxon>Fusobacteriia</taxon>
        <taxon>Fusobacteriales</taxon>
        <taxon>Fusobacteriaceae</taxon>
        <taxon>Fusobacterium</taxon>
    </lineage>
</organism>
<dbReference type="RefSeq" id="WP_098974278.1">
    <property type="nucleotide sequence ID" value="NZ_CP077115.1"/>
</dbReference>
<accession>A0A2C6BR30</accession>
<comment type="caution">
    <text evidence="1">The sequence shown here is derived from an EMBL/GenBank/DDBJ whole genome shotgun (WGS) entry which is preliminary data.</text>
</comment>
<evidence type="ECO:0000313" key="2">
    <source>
        <dbReference type="Proteomes" id="UP000224182"/>
    </source>
</evidence>
<dbReference type="Proteomes" id="UP000224182">
    <property type="component" value="Unassembled WGS sequence"/>
</dbReference>
<dbReference type="EMBL" id="NIRN01000001">
    <property type="protein sequence ID" value="PHI06574.1"/>
    <property type="molecule type" value="Genomic_DNA"/>
</dbReference>
<sequence>MKSLNVMSGISMEVLNAIDKKVANGIVRAELAIKENQDKLIDKGINVLYAVGAKMLVNTIAPDSSIANGLANAGLVITGVALASEVKKTIDLAKSYDDDKVETEIKRLGETGLSLFD</sequence>
<dbReference type="AlphaFoldDB" id="A0A2C6BR30"/>
<protein>
    <submittedName>
        <fullName evidence="1">Uncharacterized protein</fullName>
    </submittedName>
</protein>
<proteinExistence type="predicted"/>
<name>A0A2C6BR30_FUSNP</name>
<reference evidence="1 2" key="1">
    <citation type="submission" date="2017-06" db="EMBL/GenBank/DDBJ databases">
        <title>Draft genome sequence of Fusobacterium nucleatum subsp. polymorphum KCOM 1271 (=ChDC F305).</title>
        <authorList>
            <person name="Kook J.-K."/>
            <person name="Park S.-N."/>
            <person name="Lim Y.K."/>
            <person name="Roh H."/>
        </authorList>
    </citation>
    <scope>NUCLEOTIDE SEQUENCE [LARGE SCALE GENOMIC DNA]</scope>
    <source>
        <strain evidence="2">KCOM 1271 (ChDC F305)</strain>
    </source>
</reference>